<feature type="region of interest" description="Disordered" evidence="7">
    <location>
        <begin position="571"/>
        <end position="598"/>
    </location>
</feature>
<dbReference type="InterPro" id="IPR000719">
    <property type="entry name" value="Prot_kinase_dom"/>
</dbReference>
<keyword evidence="10" id="KW-1185">Reference proteome</keyword>
<dbReference type="GO" id="GO:0004674">
    <property type="term" value="F:protein serine/threonine kinase activity"/>
    <property type="evidence" value="ECO:0000318"/>
    <property type="project" value="GO_Central"/>
</dbReference>
<name>A0A3B3I6N9_ORYLA</name>
<dbReference type="GeneTree" id="ENSGT00940000164472"/>
<dbReference type="PROSITE" id="PS50011">
    <property type="entry name" value="PROTEIN_KINASE_DOM"/>
    <property type="match status" value="1"/>
</dbReference>
<dbReference type="PANTHER" id="PTHR24058:SF53">
    <property type="entry name" value="HOMEODOMAIN-INTERACTING PROTEIN KINASE 2"/>
    <property type="match status" value="1"/>
</dbReference>
<dbReference type="PRINTS" id="PR01217">
    <property type="entry name" value="PRICHEXTENSN"/>
</dbReference>
<dbReference type="AlphaFoldDB" id="A0A3B3I6N9"/>
<dbReference type="GO" id="GO:0004713">
    <property type="term" value="F:protein tyrosine kinase activity"/>
    <property type="evidence" value="ECO:0000318"/>
    <property type="project" value="GO_Central"/>
</dbReference>
<evidence type="ECO:0000256" key="2">
    <source>
        <dbReference type="ARBA" id="ARBA00022679"/>
    </source>
</evidence>
<keyword evidence="1" id="KW-0723">Serine/threonine-protein kinase</keyword>
<dbReference type="Ensembl" id="ENSORLT00000044440.1">
    <property type="protein sequence ID" value="ENSORLP00000039482.1"/>
    <property type="gene ID" value="ENSORLG00000029708.1"/>
</dbReference>
<dbReference type="InterPro" id="IPR008271">
    <property type="entry name" value="Ser/Thr_kinase_AS"/>
</dbReference>
<evidence type="ECO:0000256" key="5">
    <source>
        <dbReference type="ARBA" id="ARBA00022840"/>
    </source>
</evidence>
<dbReference type="GO" id="GO:0046332">
    <property type="term" value="F:SMAD binding"/>
    <property type="evidence" value="ECO:0000318"/>
    <property type="project" value="GO_Central"/>
</dbReference>
<evidence type="ECO:0000256" key="6">
    <source>
        <dbReference type="PROSITE-ProRule" id="PRU10141"/>
    </source>
</evidence>
<dbReference type="InterPro" id="IPR017441">
    <property type="entry name" value="Protein_kinase_ATP_BS"/>
</dbReference>
<dbReference type="Gene3D" id="3.30.200.20">
    <property type="entry name" value="Phosphorylase Kinase, domain 1"/>
    <property type="match status" value="1"/>
</dbReference>
<reference evidence="9" key="2">
    <citation type="submission" date="2025-08" db="UniProtKB">
        <authorList>
            <consortium name="Ensembl"/>
        </authorList>
    </citation>
    <scope>IDENTIFICATION</scope>
    <source>
        <strain evidence="9">Hd-rR</strain>
    </source>
</reference>
<dbReference type="PROSITE" id="PS00107">
    <property type="entry name" value="PROTEIN_KINASE_ATP"/>
    <property type="match status" value="1"/>
</dbReference>
<reference evidence="9" key="3">
    <citation type="submission" date="2025-09" db="UniProtKB">
        <authorList>
            <consortium name="Ensembl"/>
        </authorList>
    </citation>
    <scope>IDENTIFICATION</scope>
    <source>
        <strain evidence="9">Hd-rR</strain>
    </source>
</reference>
<evidence type="ECO:0000256" key="4">
    <source>
        <dbReference type="ARBA" id="ARBA00022777"/>
    </source>
</evidence>
<dbReference type="SUPFAM" id="SSF56112">
    <property type="entry name" value="Protein kinase-like (PK-like)"/>
    <property type="match status" value="1"/>
</dbReference>
<sequence length="620" mass="68608">MTESSFEVLENIILLGHKGAYFVERFLGEGTFGKVAKCTNLSTNKEVAIKIIKNGFNDTAKDEIKALTEISKLDAHKYSLVKFVEWFHYNSHVCIVFEMLDQSLFDFMKDRSSLPLFLHEIRAIAWQLLISLKGLKSINLVHCDIKLDNIMLVNQVSEPFRVKLIDFGLASKTTDIQTGTRLQNICFRAPEVILGLPLDERLDMWTVGYVLALLYTGFYILPRDSEFNIIRAMVEMQGMPDNECLNQGLYTYKFFTQTEENSKVVWKLDTPEQRSKKSGEQVKDKLDCWSFDDLKDVYYDQTKIKEVEQLIDLLKRMLEVDPNKRISPNDALRHPFFDLEKKTPKISKPQEPAAVEVHQQTAAKEGGTQSTSSPPPYSTSRICFGGGPEGTQPDPAPRRVPVPPCPVPAPRRVPNAPRPVPAPRRLLDATSPVAAPRRVPDAPRPVPAPRRLPDATPPVPAADPEPEPPAADPEPEPPAADPEPEPPAADPEPEPPAADPEPKPPAADPEPEPPAADPEPEPPAADPEPEPPAADPEPPAADPDNHPPAADPEPEPPAVCWLDCRCWLALPPGRPPNPLRRPGRSPGRPPDPLRRTAVGPWIGLSGPLLLDSWRNLGAVP</sequence>
<feature type="binding site" evidence="6">
    <location>
        <position position="50"/>
    </location>
    <ligand>
        <name>ATP</name>
        <dbReference type="ChEBI" id="CHEBI:30616"/>
    </ligand>
</feature>
<dbReference type="GO" id="GO:0005634">
    <property type="term" value="C:nucleus"/>
    <property type="evidence" value="ECO:0000318"/>
    <property type="project" value="GO_Central"/>
</dbReference>
<evidence type="ECO:0000313" key="9">
    <source>
        <dbReference type="Ensembl" id="ENSORLP00000039482.1"/>
    </source>
</evidence>
<proteinExistence type="predicted"/>
<evidence type="ECO:0000259" key="8">
    <source>
        <dbReference type="PROSITE" id="PS50011"/>
    </source>
</evidence>
<feature type="compositionally biased region" description="Pro residues" evidence="7">
    <location>
        <begin position="394"/>
        <end position="422"/>
    </location>
</feature>
<keyword evidence="3 6" id="KW-0547">Nucleotide-binding</keyword>
<dbReference type="GO" id="GO:0005737">
    <property type="term" value="C:cytoplasm"/>
    <property type="evidence" value="ECO:0000318"/>
    <property type="project" value="GO_Central"/>
</dbReference>
<feature type="region of interest" description="Disordered" evidence="7">
    <location>
        <begin position="343"/>
        <end position="558"/>
    </location>
</feature>
<evidence type="ECO:0000313" key="10">
    <source>
        <dbReference type="Proteomes" id="UP000001038"/>
    </source>
</evidence>
<dbReference type="Gene3D" id="1.10.510.10">
    <property type="entry name" value="Transferase(Phosphotransferase) domain 1"/>
    <property type="match status" value="1"/>
</dbReference>
<dbReference type="GO" id="GO:0045944">
    <property type="term" value="P:positive regulation of transcription by RNA polymerase II"/>
    <property type="evidence" value="ECO:0000318"/>
    <property type="project" value="GO_Central"/>
</dbReference>
<protein>
    <recommendedName>
        <fullName evidence="8">Protein kinase domain-containing protein</fullName>
    </recommendedName>
</protein>
<keyword evidence="4" id="KW-0418">Kinase</keyword>
<keyword evidence="5 6" id="KW-0067">ATP-binding</keyword>
<dbReference type="Pfam" id="PF00069">
    <property type="entry name" value="Pkinase"/>
    <property type="match status" value="1"/>
</dbReference>
<reference evidence="9 10" key="1">
    <citation type="journal article" date="2007" name="Nature">
        <title>The medaka draft genome and insights into vertebrate genome evolution.</title>
        <authorList>
            <person name="Kasahara M."/>
            <person name="Naruse K."/>
            <person name="Sasaki S."/>
            <person name="Nakatani Y."/>
            <person name="Qu W."/>
            <person name="Ahsan B."/>
            <person name="Yamada T."/>
            <person name="Nagayasu Y."/>
            <person name="Doi K."/>
            <person name="Kasai Y."/>
            <person name="Jindo T."/>
            <person name="Kobayashi D."/>
            <person name="Shimada A."/>
            <person name="Toyoda A."/>
            <person name="Kuroki Y."/>
            <person name="Fujiyama A."/>
            <person name="Sasaki T."/>
            <person name="Shimizu A."/>
            <person name="Asakawa S."/>
            <person name="Shimizu N."/>
            <person name="Hashimoto S."/>
            <person name="Yang J."/>
            <person name="Lee Y."/>
            <person name="Matsushima K."/>
            <person name="Sugano S."/>
            <person name="Sakaizumi M."/>
            <person name="Narita T."/>
            <person name="Ohishi K."/>
            <person name="Haga S."/>
            <person name="Ohta F."/>
            <person name="Nomoto H."/>
            <person name="Nogata K."/>
            <person name="Morishita T."/>
            <person name="Endo T."/>
            <person name="Shin-I T."/>
            <person name="Takeda H."/>
            <person name="Morishita S."/>
            <person name="Kohara Y."/>
        </authorList>
    </citation>
    <scope>NUCLEOTIDE SEQUENCE [LARGE SCALE GENOMIC DNA]</scope>
    <source>
        <strain evidence="9 10">Hd-rR</strain>
    </source>
</reference>
<accession>A0A3B3I6N9</accession>
<dbReference type="InterPro" id="IPR050494">
    <property type="entry name" value="Ser_Thr_dual-spec_kinase"/>
</dbReference>
<feature type="domain" description="Protein kinase" evidence="8">
    <location>
        <begin position="21"/>
        <end position="337"/>
    </location>
</feature>
<dbReference type="InParanoid" id="A0A3B3I6N9"/>
<evidence type="ECO:0000256" key="3">
    <source>
        <dbReference type="ARBA" id="ARBA00022741"/>
    </source>
</evidence>
<evidence type="ECO:0000256" key="1">
    <source>
        <dbReference type="ARBA" id="ARBA00022527"/>
    </source>
</evidence>
<feature type="compositionally biased region" description="Pro residues" evidence="7">
    <location>
        <begin position="442"/>
        <end position="541"/>
    </location>
</feature>
<dbReference type="InterPro" id="IPR011009">
    <property type="entry name" value="Kinase-like_dom_sf"/>
</dbReference>
<dbReference type="GO" id="GO:0005524">
    <property type="term" value="F:ATP binding"/>
    <property type="evidence" value="ECO:0007669"/>
    <property type="project" value="UniProtKB-UniRule"/>
</dbReference>
<dbReference type="PANTHER" id="PTHR24058">
    <property type="entry name" value="DUAL SPECIFICITY PROTEIN KINASE"/>
    <property type="match status" value="1"/>
</dbReference>
<dbReference type="Proteomes" id="UP000001038">
    <property type="component" value="Chromosome 7"/>
</dbReference>
<dbReference type="GO" id="GO:0003714">
    <property type="term" value="F:transcription corepressor activity"/>
    <property type="evidence" value="ECO:0000318"/>
    <property type="project" value="GO_Central"/>
</dbReference>
<dbReference type="GO" id="GO:0007224">
    <property type="term" value="P:smoothened signaling pathway"/>
    <property type="evidence" value="ECO:0000318"/>
    <property type="project" value="GO_Central"/>
</dbReference>
<organism evidence="9 10">
    <name type="scientific">Oryzias latipes</name>
    <name type="common">Japanese rice fish</name>
    <name type="synonym">Japanese killifish</name>
    <dbReference type="NCBI Taxonomy" id="8090"/>
    <lineage>
        <taxon>Eukaryota</taxon>
        <taxon>Metazoa</taxon>
        <taxon>Chordata</taxon>
        <taxon>Craniata</taxon>
        <taxon>Vertebrata</taxon>
        <taxon>Euteleostomi</taxon>
        <taxon>Actinopterygii</taxon>
        <taxon>Neopterygii</taxon>
        <taxon>Teleostei</taxon>
        <taxon>Neoteleostei</taxon>
        <taxon>Acanthomorphata</taxon>
        <taxon>Ovalentaria</taxon>
        <taxon>Atherinomorphae</taxon>
        <taxon>Beloniformes</taxon>
        <taxon>Adrianichthyidae</taxon>
        <taxon>Oryziinae</taxon>
        <taxon>Oryzias</taxon>
    </lineage>
</organism>
<dbReference type="GO" id="GO:0042771">
    <property type="term" value="P:intrinsic apoptotic signaling pathway in response to DNA damage by p53 class mediator"/>
    <property type="evidence" value="ECO:0000318"/>
    <property type="project" value="GO_Central"/>
</dbReference>
<dbReference type="SMART" id="SM00220">
    <property type="entry name" value="S_TKc"/>
    <property type="match status" value="1"/>
</dbReference>
<keyword evidence="2" id="KW-0808">Transferase</keyword>
<evidence type="ECO:0000256" key="7">
    <source>
        <dbReference type="SAM" id="MobiDB-lite"/>
    </source>
</evidence>
<dbReference type="PROSITE" id="PS00108">
    <property type="entry name" value="PROTEIN_KINASE_ST"/>
    <property type="match status" value="1"/>
</dbReference>